<gene>
    <name evidence="1" type="ORF">dnm_001030</name>
</gene>
<keyword evidence="2" id="KW-1185">Reference proteome</keyword>
<sequence>MSKNFSYIFFSAKGEETRTFSSWAAGHSGKKTGFLFRTIIENLWLGTYQSLRSAKPQI</sequence>
<dbReference type="EMBL" id="CP061800">
    <property type="protein sequence ID" value="QTA84110.1"/>
    <property type="molecule type" value="Genomic_DNA"/>
</dbReference>
<accession>A0A975BF35</accession>
<reference evidence="1" key="1">
    <citation type="journal article" date="2021" name="Microb. Physiol.">
        <title>Proteogenomic Insights into the Physiology of Marine, Sulfate-Reducing, Filamentous Desulfonema limicola and Desulfonema magnum.</title>
        <authorList>
            <person name="Schnaars V."/>
            <person name="Wohlbrand L."/>
            <person name="Scheve S."/>
            <person name="Hinrichs C."/>
            <person name="Reinhardt R."/>
            <person name="Rabus R."/>
        </authorList>
    </citation>
    <scope>NUCLEOTIDE SEQUENCE</scope>
    <source>
        <strain evidence="1">4be13</strain>
    </source>
</reference>
<dbReference type="AlphaFoldDB" id="A0A975BF35"/>
<organism evidence="1 2">
    <name type="scientific">Desulfonema magnum</name>
    <dbReference type="NCBI Taxonomy" id="45655"/>
    <lineage>
        <taxon>Bacteria</taxon>
        <taxon>Pseudomonadati</taxon>
        <taxon>Thermodesulfobacteriota</taxon>
        <taxon>Desulfobacteria</taxon>
        <taxon>Desulfobacterales</taxon>
        <taxon>Desulfococcaceae</taxon>
        <taxon>Desulfonema</taxon>
    </lineage>
</organism>
<proteinExistence type="predicted"/>
<protein>
    <submittedName>
        <fullName evidence="1">Uncharacterized protein</fullName>
    </submittedName>
</protein>
<name>A0A975BF35_9BACT</name>
<evidence type="ECO:0000313" key="2">
    <source>
        <dbReference type="Proteomes" id="UP000663722"/>
    </source>
</evidence>
<evidence type="ECO:0000313" key="1">
    <source>
        <dbReference type="EMBL" id="QTA84110.1"/>
    </source>
</evidence>
<dbReference type="Proteomes" id="UP000663722">
    <property type="component" value="Chromosome"/>
</dbReference>
<dbReference type="KEGG" id="dmm:dnm_001030"/>